<keyword evidence="1" id="KW-0805">Transcription regulation</keyword>
<evidence type="ECO:0000313" key="6">
    <source>
        <dbReference type="Proteomes" id="UP001596189"/>
    </source>
</evidence>
<dbReference type="InterPro" id="IPR001845">
    <property type="entry name" value="HTH_ArsR_DNA-bd_dom"/>
</dbReference>
<evidence type="ECO:0000313" key="5">
    <source>
        <dbReference type="EMBL" id="MFC6006195.1"/>
    </source>
</evidence>
<dbReference type="InterPro" id="IPR011991">
    <property type="entry name" value="ArsR-like_HTH"/>
</dbReference>
<feature type="domain" description="HTH arsR-type" evidence="4">
    <location>
        <begin position="1"/>
        <end position="110"/>
    </location>
</feature>
<dbReference type="PANTHER" id="PTHR43132:SF2">
    <property type="entry name" value="ARSENICAL RESISTANCE OPERON REPRESSOR ARSR-RELATED"/>
    <property type="match status" value="1"/>
</dbReference>
<gene>
    <name evidence="5" type="ORF">ACFQDO_03540</name>
</gene>
<keyword evidence="3" id="KW-0804">Transcription</keyword>
<organism evidence="5 6">
    <name type="scientific">Angustibacter luteus</name>
    <dbReference type="NCBI Taxonomy" id="658456"/>
    <lineage>
        <taxon>Bacteria</taxon>
        <taxon>Bacillati</taxon>
        <taxon>Actinomycetota</taxon>
        <taxon>Actinomycetes</taxon>
        <taxon>Kineosporiales</taxon>
        <taxon>Kineosporiaceae</taxon>
    </lineage>
</organism>
<dbReference type="InterPro" id="IPR051011">
    <property type="entry name" value="Metal_resp_trans_reg"/>
</dbReference>
<dbReference type="CDD" id="cd00090">
    <property type="entry name" value="HTH_ARSR"/>
    <property type="match status" value="1"/>
</dbReference>
<dbReference type="InterPro" id="IPR036388">
    <property type="entry name" value="WH-like_DNA-bd_sf"/>
</dbReference>
<dbReference type="SUPFAM" id="SSF46785">
    <property type="entry name" value="Winged helix' DNA-binding domain"/>
    <property type="match status" value="1"/>
</dbReference>
<evidence type="ECO:0000259" key="4">
    <source>
        <dbReference type="PROSITE" id="PS50987"/>
    </source>
</evidence>
<protein>
    <submittedName>
        <fullName evidence="5">ArsR/SmtB family transcription factor</fullName>
    </submittedName>
</protein>
<proteinExistence type="predicted"/>
<accession>A0ABW1JB79</accession>
<keyword evidence="6" id="KW-1185">Reference proteome</keyword>
<dbReference type="EMBL" id="JBHSRD010000002">
    <property type="protein sequence ID" value="MFC6006195.1"/>
    <property type="molecule type" value="Genomic_DNA"/>
</dbReference>
<sequence length="169" mass="18367">MDDEQVVTTPAQHAALGHPLRQRLLLALGQGPSTISRLAGQLQVGKGSVAHHLRVLREAGLVVAAERRQVRGGTEQYYQRTTRRLVSADPQPSHTAAVLNAVATDIAASPVETTLQLRQVRLSAKQAHRLTELLTRLVDKVEEADTDEPVHGVLVAVYQKADEPRDPSS</sequence>
<dbReference type="PROSITE" id="PS50987">
    <property type="entry name" value="HTH_ARSR_2"/>
    <property type="match status" value="1"/>
</dbReference>
<keyword evidence="2" id="KW-0238">DNA-binding</keyword>
<evidence type="ECO:0000256" key="1">
    <source>
        <dbReference type="ARBA" id="ARBA00023015"/>
    </source>
</evidence>
<evidence type="ECO:0000256" key="3">
    <source>
        <dbReference type="ARBA" id="ARBA00023163"/>
    </source>
</evidence>
<dbReference type="PANTHER" id="PTHR43132">
    <property type="entry name" value="ARSENICAL RESISTANCE OPERON REPRESSOR ARSR-RELATED"/>
    <property type="match status" value="1"/>
</dbReference>
<dbReference type="InterPro" id="IPR036390">
    <property type="entry name" value="WH_DNA-bd_sf"/>
</dbReference>
<reference evidence="6" key="1">
    <citation type="journal article" date="2019" name="Int. J. Syst. Evol. Microbiol.">
        <title>The Global Catalogue of Microorganisms (GCM) 10K type strain sequencing project: providing services to taxonomists for standard genome sequencing and annotation.</title>
        <authorList>
            <consortium name="The Broad Institute Genomics Platform"/>
            <consortium name="The Broad Institute Genome Sequencing Center for Infectious Disease"/>
            <person name="Wu L."/>
            <person name="Ma J."/>
        </authorList>
    </citation>
    <scope>NUCLEOTIDE SEQUENCE [LARGE SCALE GENOMIC DNA]</scope>
    <source>
        <strain evidence="6">KACC 14249</strain>
    </source>
</reference>
<dbReference type="RefSeq" id="WP_345717049.1">
    <property type="nucleotide sequence ID" value="NZ_BAABFP010000005.1"/>
</dbReference>
<dbReference type="Gene3D" id="1.10.10.10">
    <property type="entry name" value="Winged helix-like DNA-binding domain superfamily/Winged helix DNA-binding domain"/>
    <property type="match status" value="1"/>
</dbReference>
<name>A0ABW1JB79_9ACTN</name>
<evidence type="ECO:0000256" key="2">
    <source>
        <dbReference type="ARBA" id="ARBA00023125"/>
    </source>
</evidence>
<dbReference type="Pfam" id="PF12840">
    <property type="entry name" value="HTH_20"/>
    <property type="match status" value="1"/>
</dbReference>
<dbReference type="SMART" id="SM00418">
    <property type="entry name" value="HTH_ARSR"/>
    <property type="match status" value="1"/>
</dbReference>
<comment type="caution">
    <text evidence="5">The sequence shown here is derived from an EMBL/GenBank/DDBJ whole genome shotgun (WGS) entry which is preliminary data.</text>
</comment>
<dbReference type="Proteomes" id="UP001596189">
    <property type="component" value="Unassembled WGS sequence"/>
</dbReference>